<gene>
    <name evidence="1" type="ORF">GXM_08582</name>
</gene>
<dbReference type="KEGG" id="nsh:GXM_08582"/>
<proteinExistence type="predicted"/>
<sequence length="137" mass="15834">MGGNQMHTKWTDEELGIIEAKAELYTPKQIASILKRHGYFRTPIAIATKLWALGYSTSPFLDNYSSAEIARVLCVHSTTVSGWVRRGWLKTSRRSSKRYQVRRWHLKNFFDNPPQHLKKRIASIDSEAINYLLGRKA</sequence>
<name>A0A5P8WEA0_9NOSO</name>
<evidence type="ECO:0000313" key="2">
    <source>
        <dbReference type="Proteomes" id="UP000326678"/>
    </source>
</evidence>
<reference evidence="1 2" key="1">
    <citation type="submission" date="2019-10" db="EMBL/GenBank/DDBJ databases">
        <title>Genomic and transcriptomic insights into the perfect genentic adaptation of a filamentous nitrogen-fixing cyanobacterium to rice fields.</title>
        <authorList>
            <person name="Chen Z."/>
        </authorList>
    </citation>
    <scope>NUCLEOTIDE SEQUENCE [LARGE SCALE GENOMIC DNA]</scope>
    <source>
        <strain evidence="1">CCNUC1</strain>
    </source>
</reference>
<dbReference type="Proteomes" id="UP000326678">
    <property type="component" value="Chromosome Gxm2"/>
</dbReference>
<evidence type="ECO:0008006" key="3">
    <source>
        <dbReference type="Google" id="ProtNLM"/>
    </source>
</evidence>
<dbReference type="AlphaFoldDB" id="A0A5P8WEA0"/>
<organism evidence="1 2">
    <name type="scientific">Nostoc sphaeroides CCNUC1</name>
    <dbReference type="NCBI Taxonomy" id="2653204"/>
    <lineage>
        <taxon>Bacteria</taxon>
        <taxon>Bacillati</taxon>
        <taxon>Cyanobacteriota</taxon>
        <taxon>Cyanophyceae</taxon>
        <taxon>Nostocales</taxon>
        <taxon>Nostocaceae</taxon>
        <taxon>Nostoc</taxon>
    </lineage>
</organism>
<evidence type="ECO:0000313" key="1">
    <source>
        <dbReference type="EMBL" id="QFS51088.1"/>
    </source>
</evidence>
<accession>A0A5P8WEA0</accession>
<protein>
    <recommendedName>
        <fullName evidence="3">Helix-turn-helix domain-containing protein</fullName>
    </recommendedName>
</protein>
<keyword evidence="2" id="KW-1185">Reference proteome</keyword>
<dbReference type="EMBL" id="CP045227">
    <property type="protein sequence ID" value="QFS51088.1"/>
    <property type="molecule type" value="Genomic_DNA"/>
</dbReference>